<gene>
    <name evidence="1" type="ORF">RSOLAG1IB_05049</name>
</gene>
<keyword evidence="2" id="KW-1185">Reference proteome</keyword>
<sequence>MSTIVPSGEVLSRNVFLAPDSHLAELSGERREPTSTSTNYVFEQSILGAALLSRTRSRVSDMDGVATGNLLKDYDRSWPHEQSQSIVYSRWSRSRPGCATWTPGAASCRRPATNDLIRAIEAVCQTIPPSVGVQITVEDRFVHAANEYLFQRLCFWIMSPSSALCHSIVNQLRGSNRTIRALYLAAGFLQTPSQDPSIRSSVTQGHLSCASGLEKKMTTDPYSSPRSDIRDHLMAHLELAALKFSLMDSSSGYTALRHALPKFLQLAVTDPRILVEQSDGNLAVSFTRMFDTFQYELTRFVSYEVVSAFLLGLPPLVDYVHDSQWSSSFIHPRSEISHGPPAVFFQIISQVNSWRTRPRVYSDGWQSLEERVLTWKSPYAMSDNLSTSASDSLGAARDILHEGWRHVVLIYIYMVGLSGSFHASLAQD</sequence>
<protein>
    <recommendedName>
        <fullName evidence="3">Fungal zn(2)-Cys(6) binuclear cluster domain-containing protein</fullName>
    </recommendedName>
</protein>
<evidence type="ECO:0000313" key="1">
    <source>
        <dbReference type="EMBL" id="CEL62693.1"/>
    </source>
</evidence>
<evidence type="ECO:0000313" key="2">
    <source>
        <dbReference type="Proteomes" id="UP000059188"/>
    </source>
</evidence>
<name>A0A0B7G2I1_THACB</name>
<accession>A0A0B7G2I1</accession>
<organism evidence="1 2">
    <name type="scientific">Thanatephorus cucumeris (strain AG1-IB / isolate 7/3/14)</name>
    <name type="common">Lettuce bottom rot fungus</name>
    <name type="synonym">Rhizoctonia solani</name>
    <dbReference type="NCBI Taxonomy" id="1108050"/>
    <lineage>
        <taxon>Eukaryota</taxon>
        <taxon>Fungi</taxon>
        <taxon>Dikarya</taxon>
        <taxon>Basidiomycota</taxon>
        <taxon>Agaricomycotina</taxon>
        <taxon>Agaricomycetes</taxon>
        <taxon>Cantharellales</taxon>
        <taxon>Ceratobasidiaceae</taxon>
        <taxon>Rhizoctonia</taxon>
        <taxon>Rhizoctonia solani AG-1</taxon>
    </lineage>
</organism>
<evidence type="ECO:0008006" key="3">
    <source>
        <dbReference type="Google" id="ProtNLM"/>
    </source>
</evidence>
<dbReference type="AlphaFoldDB" id="A0A0B7G2I1"/>
<dbReference type="EMBL" id="LN679106">
    <property type="protein sequence ID" value="CEL62693.1"/>
    <property type="molecule type" value="Genomic_DNA"/>
</dbReference>
<dbReference type="Proteomes" id="UP000059188">
    <property type="component" value="Unassembled WGS sequence"/>
</dbReference>
<proteinExistence type="predicted"/>
<reference evidence="1 2" key="1">
    <citation type="submission" date="2014-11" db="EMBL/GenBank/DDBJ databases">
        <authorList>
            <person name="Wibberg Daniel"/>
        </authorList>
    </citation>
    <scope>NUCLEOTIDE SEQUENCE [LARGE SCALE GENOMIC DNA]</scope>
    <source>
        <strain evidence="1">Rhizoctonia solani AG1-IB 7/3/14</strain>
    </source>
</reference>